<reference evidence="7" key="1">
    <citation type="journal article" date="2019" name="Int. J. Syst. Evol. Microbiol.">
        <title>The Global Catalogue of Microorganisms (GCM) 10K type strain sequencing project: providing services to taxonomists for standard genome sequencing and annotation.</title>
        <authorList>
            <consortium name="The Broad Institute Genomics Platform"/>
            <consortium name="The Broad Institute Genome Sequencing Center for Infectious Disease"/>
            <person name="Wu L."/>
            <person name="Ma J."/>
        </authorList>
    </citation>
    <scope>NUCLEOTIDE SEQUENCE [LARGE SCALE GENOMIC DNA]</scope>
    <source>
        <strain evidence="7">JCM 16014</strain>
    </source>
</reference>
<protein>
    <recommendedName>
        <fullName evidence="4">Glutathione peroxidase</fullName>
    </recommendedName>
</protein>
<dbReference type="InterPro" id="IPR029759">
    <property type="entry name" value="GPX_AS"/>
</dbReference>
<evidence type="ECO:0000313" key="7">
    <source>
        <dbReference type="Proteomes" id="UP001500751"/>
    </source>
</evidence>
<dbReference type="PROSITE" id="PS51355">
    <property type="entry name" value="GLUTATHIONE_PEROXID_3"/>
    <property type="match status" value="1"/>
</dbReference>
<dbReference type="PRINTS" id="PR01011">
    <property type="entry name" value="GLUTPROXDASE"/>
</dbReference>
<evidence type="ECO:0000256" key="4">
    <source>
        <dbReference type="RuleBase" id="RU000499"/>
    </source>
</evidence>
<evidence type="ECO:0000256" key="2">
    <source>
        <dbReference type="ARBA" id="ARBA00022559"/>
    </source>
</evidence>
<comment type="caution">
    <text evidence="6">The sequence shown here is derived from an EMBL/GenBank/DDBJ whole genome shotgun (WGS) entry which is preliminary data.</text>
</comment>
<dbReference type="GO" id="GO:0004601">
    <property type="term" value="F:peroxidase activity"/>
    <property type="evidence" value="ECO:0007669"/>
    <property type="project" value="UniProtKB-KW"/>
</dbReference>
<sequence>MMADMSLYDIPINTLDGKPASLNDYAGKAVLLVNVASRCGLTPQYEGLERIHERYAERGFTVVGVPCNQFGAQEPGTSDEIQEFCSATYGVTFPLLEKIEVNGENRHPLYQELTKTTDAEGNAGDITWNFEKFLIGADGTVLKRFRPRTEPEASEVVEAIEAALPA</sequence>
<evidence type="ECO:0000313" key="6">
    <source>
        <dbReference type="EMBL" id="GAA2023430.1"/>
    </source>
</evidence>
<gene>
    <name evidence="6" type="ORF">GCM10009839_21210</name>
</gene>
<feature type="domain" description="Thioredoxin" evidence="5">
    <location>
        <begin position="1"/>
        <end position="165"/>
    </location>
</feature>
<evidence type="ECO:0000259" key="5">
    <source>
        <dbReference type="PROSITE" id="PS51352"/>
    </source>
</evidence>
<dbReference type="PANTHER" id="PTHR11592">
    <property type="entry name" value="GLUTATHIONE PEROXIDASE"/>
    <property type="match status" value="1"/>
</dbReference>
<organism evidence="6 7">
    <name type="scientific">Catenulispora yoronensis</name>
    <dbReference type="NCBI Taxonomy" id="450799"/>
    <lineage>
        <taxon>Bacteria</taxon>
        <taxon>Bacillati</taxon>
        <taxon>Actinomycetota</taxon>
        <taxon>Actinomycetes</taxon>
        <taxon>Catenulisporales</taxon>
        <taxon>Catenulisporaceae</taxon>
        <taxon>Catenulispora</taxon>
    </lineage>
</organism>
<keyword evidence="2 4" id="KW-0575">Peroxidase</keyword>
<dbReference type="PROSITE" id="PS00460">
    <property type="entry name" value="GLUTATHIONE_PEROXID_1"/>
    <property type="match status" value="1"/>
</dbReference>
<keyword evidence="7" id="KW-1185">Reference proteome</keyword>
<dbReference type="InterPro" id="IPR000889">
    <property type="entry name" value="Glutathione_peroxidase"/>
</dbReference>
<dbReference type="InterPro" id="IPR013766">
    <property type="entry name" value="Thioredoxin_domain"/>
</dbReference>
<dbReference type="InterPro" id="IPR036249">
    <property type="entry name" value="Thioredoxin-like_sf"/>
</dbReference>
<keyword evidence="3 4" id="KW-0560">Oxidoreductase</keyword>
<dbReference type="CDD" id="cd00340">
    <property type="entry name" value="GSH_Peroxidase"/>
    <property type="match status" value="1"/>
</dbReference>
<dbReference type="Proteomes" id="UP001500751">
    <property type="component" value="Unassembled WGS sequence"/>
</dbReference>
<dbReference type="PROSITE" id="PS51352">
    <property type="entry name" value="THIOREDOXIN_2"/>
    <property type="match status" value="1"/>
</dbReference>
<dbReference type="PIRSF" id="PIRSF000303">
    <property type="entry name" value="Glutathion_perox"/>
    <property type="match status" value="1"/>
</dbReference>
<name>A0ABP5FEK8_9ACTN</name>
<dbReference type="Gene3D" id="3.40.30.10">
    <property type="entry name" value="Glutaredoxin"/>
    <property type="match status" value="1"/>
</dbReference>
<dbReference type="SUPFAM" id="SSF52833">
    <property type="entry name" value="Thioredoxin-like"/>
    <property type="match status" value="1"/>
</dbReference>
<evidence type="ECO:0000256" key="1">
    <source>
        <dbReference type="ARBA" id="ARBA00006926"/>
    </source>
</evidence>
<dbReference type="EMBL" id="BAAAQN010000009">
    <property type="protein sequence ID" value="GAA2023430.1"/>
    <property type="molecule type" value="Genomic_DNA"/>
</dbReference>
<accession>A0ABP5FEK8</accession>
<dbReference type="PANTHER" id="PTHR11592:SF40">
    <property type="entry name" value="THIOREDOXIN_GLUTATHIONE PEROXIDASE BTUE"/>
    <property type="match status" value="1"/>
</dbReference>
<dbReference type="Pfam" id="PF00255">
    <property type="entry name" value="GSHPx"/>
    <property type="match status" value="1"/>
</dbReference>
<comment type="similarity">
    <text evidence="1 4">Belongs to the glutathione peroxidase family.</text>
</comment>
<proteinExistence type="inferred from homology"/>
<evidence type="ECO:0000256" key="3">
    <source>
        <dbReference type="ARBA" id="ARBA00023002"/>
    </source>
</evidence>